<keyword evidence="1" id="KW-0472">Membrane</keyword>
<keyword evidence="1" id="KW-1133">Transmembrane helix</keyword>
<proteinExistence type="predicted"/>
<keyword evidence="1" id="KW-0812">Transmembrane</keyword>
<dbReference type="EMBL" id="LN856931">
    <property type="protein sequence ID" value="CDP94746.1"/>
    <property type="molecule type" value="Genomic_DNA"/>
</dbReference>
<evidence type="ECO:0000256" key="1">
    <source>
        <dbReference type="SAM" id="Phobius"/>
    </source>
</evidence>
<reference evidence="2" key="2">
    <citation type="submission" date="2012-12" db="EMBL/GenBank/DDBJ databases">
        <authorList>
            <consortium name="WormBase Consortium"/>
            <person name="Ghedin E."/>
            <person name="Paulini M."/>
        </authorList>
    </citation>
    <scope>NUCLEOTIDE SEQUENCE</scope>
    <source>
        <strain evidence="2">FR3</strain>
    </source>
</reference>
<organism evidence="2">
    <name type="scientific">Brugia malayi</name>
    <name type="common">Filarial nematode worm</name>
    <dbReference type="NCBI Taxonomy" id="6279"/>
    <lineage>
        <taxon>Eukaryota</taxon>
        <taxon>Metazoa</taxon>
        <taxon>Ecdysozoa</taxon>
        <taxon>Nematoda</taxon>
        <taxon>Chromadorea</taxon>
        <taxon>Rhabditida</taxon>
        <taxon>Spirurina</taxon>
        <taxon>Spiruromorpha</taxon>
        <taxon>Filarioidea</taxon>
        <taxon>Onchocercidae</taxon>
        <taxon>Brugia</taxon>
    </lineage>
</organism>
<sequence length="107" mass="12446">MNSEGSMRSLYIAKGTLYHSASQKPPQLVPSKQSAVCLLFVFAIALEIFVFTIAVEKYLRKKKRNLHGSFTYNTLRFGDKPKCFYLLSLFGRRCMLWRTLLYLWISP</sequence>
<dbReference type="AlphaFoldDB" id="A0A1I9G1P9"/>
<accession>A0A1I9G1P9</accession>
<reference evidence="2" key="1">
    <citation type="journal article" date="2007" name="Science">
        <title>Draft genome of the filarial nematode parasite Brugia malayi.</title>
        <authorList>
            <person name="Ghedin E."/>
            <person name="Wang S."/>
            <person name="Spiro D."/>
            <person name="Caler E."/>
            <person name="Zhao Q."/>
            <person name="Crabtree J."/>
            <person name="Allen J.E."/>
            <person name="Delcher A.L."/>
            <person name="Guiliano D.B."/>
            <person name="Miranda-Saavedra D."/>
            <person name="Angiuoli S.V."/>
            <person name="Creasy T."/>
            <person name="Amedeo P."/>
            <person name="Haas B."/>
            <person name="El-Sayed N.M."/>
            <person name="Wortman J.R."/>
            <person name="Feldblyum T."/>
            <person name="Tallon L."/>
            <person name="Schatz M."/>
            <person name="Shumway M."/>
            <person name="Koo H."/>
            <person name="Salzberg S.L."/>
            <person name="Schobel S."/>
            <person name="Pertea M."/>
            <person name="Pop M."/>
            <person name="White O."/>
            <person name="Barton G.J."/>
            <person name="Carlow C.K."/>
            <person name="Crawford M.J."/>
            <person name="Daub J."/>
            <person name="Dimmic M.W."/>
            <person name="Estes C.F."/>
            <person name="Foster J.M."/>
            <person name="Ganatra M."/>
            <person name="Gregory W.F."/>
            <person name="Johnson N.M."/>
            <person name="Jin J."/>
            <person name="Komuniecki R."/>
            <person name="Korf I."/>
            <person name="Kumar S."/>
            <person name="Laney S."/>
            <person name="Li B.W."/>
            <person name="Li W."/>
            <person name="Lindblom T.H."/>
            <person name="Lustigman S."/>
            <person name="Ma D."/>
            <person name="Maina C.V."/>
            <person name="Martin D.M."/>
            <person name="McCarter J.P."/>
            <person name="McReynolds L."/>
            <person name="Mitreva M."/>
            <person name="Nutman T.B."/>
            <person name="Parkinson J."/>
            <person name="Peregrin-Alvarez J.M."/>
            <person name="Poole C."/>
            <person name="Ren Q."/>
            <person name="Saunders L."/>
            <person name="Sluder A.E."/>
            <person name="Smith K."/>
            <person name="Stanke M."/>
            <person name="Unnasch T.R."/>
            <person name="Ware J."/>
            <person name="Wei A.D."/>
            <person name="Weil G."/>
            <person name="Williams D.J."/>
            <person name="Zhang Y."/>
            <person name="Williams S.A."/>
            <person name="Fraser-Liggett C."/>
            <person name="Slatko B."/>
            <person name="Blaxter M.L."/>
            <person name="Scott A.L."/>
        </authorList>
    </citation>
    <scope>NUCLEOTIDE SEQUENCE</scope>
    <source>
        <strain evidence="2">FR3</strain>
    </source>
</reference>
<feature type="transmembrane region" description="Helical" evidence="1">
    <location>
        <begin position="33"/>
        <end position="55"/>
    </location>
</feature>
<gene>
    <name evidence="2" type="primary">Bm13435</name>
    <name evidence="2" type="ORF">BM_Bm13435</name>
</gene>
<protein>
    <submittedName>
        <fullName evidence="2">Bm13435, isoform a</fullName>
    </submittedName>
</protein>
<evidence type="ECO:0000313" key="2">
    <source>
        <dbReference type="EMBL" id="CDP94746.1"/>
    </source>
</evidence>
<name>A0A1I9G1P9_BRUMA</name>